<evidence type="ECO:0000256" key="1">
    <source>
        <dbReference type="SAM" id="Phobius"/>
    </source>
</evidence>
<keyword evidence="4" id="KW-1185">Reference proteome</keyword>
<dbReference type="Gene3D" id="1.10.3730.20">
    <property type="match status" value="1"/>
</dbReference>
<feature type="transmembrane region" description="Helical" evidence="1">
    <location>
        <begin position="153"/>
        <end position="174"/>
    </location>
</feature>
<keyword evidence="1" id="KW-1133">Transmembrane helix</keyword>
<sequence length="296" mass="31209">MEAWVLFAIAAAAAQTLRFALQKVLTGGALSPAAATWARFLWSWPIAILLALLWGIWTGAERPTLTPAFLLWGMAGGLFQILATICTVSLFRLRAFAVGITFKKTEVMLTALVGFVLLGDRLSAAGVAAIAAGFFGVILLSGPPGGGSLLNRAAGIGLLSGVFFALSAVCYRGATLALDTGDPVLTGGVTLSVVALWQTVALGVWLAWREPGQIRATLAAWRTTSLVSVFSLMGSWSWFAAFSLMNAAYVFAVGQVELIFSLLVGWLWFREPLKARELLGMAVLTASILGVTALVG</sequence>
<evidence type="ECO:0000313" key="4">
    <source>
        <dbReference type="Proteomes" id="UP000245390"/>
    </source>
</evidence>
<feature type="transmembrane region" description="Helical" evidence="1">
    <location>
        <begin position="36"/>
        <end position="57"/>
    </location>
</feature>
<dbReference type="GO" id="GO:0016020">
    <property type="term" value="C:membrane"/>
    <property type="evidence" value="ECO:0007669"/>
    <property type="project" value="InterPro"/>
</dbReference>
<dbReference type="OrthoDB" id="5243804at2"/>
<dbReference type="KEGG" id="salo:EF888_03915"/>
<evidence type="ECO:0000259" key="2">
    <source>
        <dbReference type="Pfam" id="PF00892"/>
    </source>
</evidence>
<dbReference type="SUPFAM" id="SSF103481">
    <property type="entry name" value="Multidrug resistance efflux transporter EmrE"/>
    <property type="match status" value="2"/>
</dbReference>
<protein>
    <submittedName>
        <fullName evidence="3">EamA-like transporter family protein</fullName>
    </submittedName>
</protein>
<keyword evidence="1" id="KW-0812">Transmembrane</keyword>
<dbReference type="InterPro" id="IPR037185">
    <property type="entry name" value="EmrE-like"/>
</dbReference>
<feature type="transmembrane region" description="Helical" evidence="1">
    <location>
        <begin position="247"/>
        <end position="269"/>
    </location>
</feature>
<feature type="transmembrane region" description="Helical" evidence="1">
    <location>
        <begin position="69"/>
        <end position="91"/>
    </location>
</feature>
<feature type="transmembrane region" description="Helical" evidence="1">
    <location>
        <begin position="186"/>
        <end position="208"/>
    </location>
</feature>
<dbReference type="RefSeq" id="WP_109757542.1">
    <property type="nucleotide sequence ID" value="NZ_CP034588.1"/>
</dbReference>
<comment type="caution">
    <text evidence="3">The sequence shown here is derived from an EMBL/GenBank/DDBJ whole genome shotgun (WGS) entry which is preliminary data.</text>
</comment>
<dbReference type="Pfam" id="PF00892">
    <property type="entry name" value="EamA"/>
    <property type="match status" value="1"/>
</dbReference>
<feature type="transmembrane region" description="Helical" evidence="1">
    <location>
        <begin position="278"/>
        <end position="295"/>
    </location>
</feature>
<evidence type="ECO:0000313" key="3">
    <source>
        <dbReference type="EMBL" id="PWK58682.1"/>
    </source>
</evidence>
<organism evidence="3 4">
    <name type="scientific">Silicimonas algicola</name>
    <dbReference type="NCBI Taxonomy" id="1826607"/>
    <lineage>
        <taxon>Bacteria</taxon>
        <taxon>Pseudomonadati</taxon>
        <taxon>Pseudomonadota</taxon>
        <taxon>Alphaproteobacteria</taxon>
        <taxon>Rhodobacterales</taxon>
        <taxon>Paracoccaceae</taxon>
    </lineage>
</organism>
<reference evidence="3 4" key="1">
    <citation type="submission" date="2018-05" db="EMBL/GenBank/DDBJ databases">
        <title>Genomic Encyclopedia of Type Strains, Phase IV (KMG-IV): sequencing the most valuable type-strain genomes for metagenomic binning, comparative biology and taxonomic classification.</title>
        <authorList>
            <person name="Goeker M."/>
        </authorList>
    </citation>
    <scope>NUCLEOTIDE SEQUENCE [LARGE SCALE GENOMIC DNA]</scope>
    <source>
        <strain evidence="3 4">DSM 103371</strain>
    </source>
</reference>
<keyword evidence="1" id="KW-0472">Membrane</keyword>
<gene>
    <name evidence="3" type="ORF">C8D95_101497</name>
</gene>
<proteinExistence type="predicted"/>
<feature type="transmembrane region" description="Helical" evidence="1">
    <location>
        <begin position="111"/>
        <end position="141"/>
    </location>
</feature>
<name>A0A316GD95_9RHOB</name>
<dbReference type="EMBL" id="QGGV01000001">
    <property type="protein sequence ID" value="PWK58682.1"/>
    <property type="molecule type" value="Genomic_DNA"/>
</dbReference>
<dbReference type="Proteomes" id="UP000245390">
    <property type="component" value="Unassembled WGS sequence"/>
</dbReference>
<dbReference type="AlphaFoldDB" id="A0A316GD95"/>
<feature type="transmembrane region" description="Helical" evidence="1">
    <location>
        <begin position="220"/>
        <end position="241"/>
    </location>
</feature>
<dbReference type="InterPro" id="IPR000620">
    <property type="entry name" value="EamA_dom"/>
</dbReference>
<accession>A0A316GD95</accession>
<feature type="domain" description="EamA" evidence="2">
    <location>
        <begin position="156"/>
        <end position="292"/>
    </location>
</feature>